<feature type="coiled-coil region" evidence="3">
    <location>
        <begin position="99"/>
        <end position="133"/>
    </location>
</feature>
<name>A0AAV6FK26_9TELE</name>
<evidence type="ECO:0000256" key="3">
    <source>
        <dbReference type="SAM" id="Coils"/>
    </source>
</evidence>
<feature type="coiled-coil region" evidence="3">
    <location>
        <begin position="33"/>
        <end position="74"/>
    </location>
</feature>
<organism evidence="5 6">
    <name type="scientific">Alosa alosa</name>
    <name type="common">allis shad</name>
    <dbReference type="NCBI Taxonomy" id="278164"/>
    <lineage>
        <taxon>Eukaryota</taxon>
        <taxon>Metazoa</taxon>
        <taxon>Chordata</taxon>
        <taxon>Craniata</taxon>
        <taxon>Vertebrata</taxon>
        <taxon>Euteleostomi</taxon>
        <taxon>Actinopterygii</taxon>
        <taxon>Neopterygii</taxon>
        <taxon>Teleostei</taxon>
        <taxon>Clupei</taxon>
        <taxon>Clupeiformes</taxon>
        <taxon>Clupeoidei</taxon>
        <taxon>Clupeidae</taxon>
        <taxon>Alosa</taxon>
    </lineage>
</organism>
<reference evidence="5" key="1">
    <citation type="submission" date="2020-10" db="EMBL/GenBank/DDBJ databases">
        <title>Chromosome-scale genome assembly of the Allis shad, Alosa alosa.</title>
        <authorList>
            <person name="Margot Z."/>
            <person name="Christophe K."/>
            <person name="Cabau C."/>
            <person name="Louis A."/>
            <person name="Berthelot C."/>
            <person name="Parey E."/>
            <person name="Roest Crollius H."/>
            <person name="Montfort J."/>
            <person name="Robinson-Rechavi M."/>
            <person name="Bucao C."/>
            <person name="Bouchez O."/>
            <person name="Gislard M."/>
            <person name="Lluch J."/>
            <person name="Milhes M."/>
            <person name="Lampietro C."/>
            <person name="Lopez Roques C."/>
            <person name="Donnadieu C."/>
            <person name="Braasch I."/>
            <person name="Desvignes T."/>
            <person name="Postlethwait J."/>
            <person name="Bobe J."/>
            <person name="Guiguen Y."/>
        </authorList>
    </citation>
    <scope>NUCLEOTIDE SEQUENCE</scope>
    <source>
        <strain evidence="5">M-15738</strain>
        <tissue evidence="5">Blood</tissue>
    </source>
</reference>
<dbReference type="PANTHER" id="PTHR21682:SF2">
    <property type="entry name" value="COILED-COIL DOMAIN-CONTAINING PROTEIN 149"/>
    <property type="match status" value="1"/>
</dbReference>
<proteinExistence type="inferred from homology"/>
<feature type="compositionally biased region" description="Basic and acidic residues" evidence="4">
    <location>
        <begin position="528"/>
        <end position="550"/>
    </location>
</feature>
<dbReference type="InterPro" id="IPR019179">
    <property type="entry name" value="CC149"/>
</dbReference>
<evidence type="ECO:0000256" key="4">
    <source>
        <dbReference type="SAM" id="MobiDB-lite"/>
    </source>
</evidence>
<evidence type="ECO:0000256" key="2">
    <source>
        <dbReference type="ARBA" id="ARBA00023054"/>
    </source>
</evidence>
<sequence>MERGLVKTMNHSSRRESDWQGLVSEFLVCKRKLESKKEALLILSKELDCCQQERDQYKLMANTLRERHQNLKEKYHTLIDGDPSLSPEKRNQVSLAQLLFEARERNRKQGEELQDLKQRLTEAQGDNKLLRMSITRQRLGDEEAGIRHFPAHEREQLVRQLEEAGLQREQLDYSVKCVSDELVDVCAERDVFREKAERLNMELNRILSGHDSRIIDVDTLCTDNRYLQERLKQVQEEVTLLKSTIMKYKTALERMRSPKGCGKSGSTLTNVLTTRQVQELLCEEGGYSLPATPQSIRDLKSVASALLEAIQEKSLVITHHRQTNKILGNRVAELEKKLKTLEVSGFWSLPVGRDAITLSDNLRPASLLQPESCPASRDQPIMETTGSEGESPWRPRSADDSCPALGQGAESELGQRAASVTDMQEGGACLATPLVEEETHEPVEECGQRSLEEEPSLDLGEGSSLETPECQEEAVPELLGGGAYDVNTPSGGGALSEETVMEGGATDKDTPIEGGATDINTSTVGGVKDMDTPREGGVKDMDTPTEGGAKDMDTLVEGGVRYMDTPSGGGANTIDSPTEGGLRYMGTPIEGGVKDMGTPIEGGAKDMDTC</sequence>
<comment type="caution">
    <text evidence="5">The sequence shown here is derived from an EMBL/GenBank/DDBJ whole genome shotgun (WGS) entry which is preliminary data.</text>
</comment>
<comment type="similarity">
    <text evidence="1">Belongs to the CCDC149 family.</text>
</comment>
<feature type="compositionally biased region" description="Basic and acidic residues" evidence="4">
    <location>
        <begin position="440"/>
        <end position="452"/>
    </location>
</feature>
<keyword evidence="2 3" id="KW-0175">Coiled coil</keyword>
<dbReference type="AlphaFoldDB" id="A0AAV6FK26"/>
<evidence type="ECO:0000313" key="5">
    <source>
        <dbReference type="EMBL" id="KAG5261425.1"/>
    </source>
</evidence>
<dbReference type="EMBL" id="JADWDJ010000024">
    <property type="protein sequence ID" value="KAG5261425.1"/>
    <property type="molecule type" value="Genomic_DNA"/>
</dbReference>
<protein>
    <submittedName>
        <fullName evidence="5">Uncharacterized protein</fullName>
    </submittedName>
</protein>
<dbReference type="Proteomes" id="UP000823561">
    <property type="component" value="Chromosome 24"/>
</dbReference>
<feature type="region of interest" description="Disordered" evidence="4">
    <location>
        <begin position="435"/>
        <end position="471"/>
    </location>
</feature>
<feature type="region of interest" description="Disordered" evidence="4">
    <location>
        <begin position="504"/>
        <end position="550"/>
    </location>
</feature>
<feature type="coiled-coil region" evidence="3">
    <location>
        <begin position="224"/>
        <end position="251"/>
    </location>
</feature>
<keyword evidence="6" id="KW-1185">Reference proteome</keyword>
<feature type="region of interest" description="Disordered" evidence="4">
    <location>
        <begin position="588"/>
        <end position="610"/>
    </location>
</feature>
<feature type="region of interest" description="Disordered" evidence="4">
    <location>
        <begin position="367"/>
        <end position="421"/>
    </location>
</feature>
<dbReference type="PANTHER" id="PTHR21682">
    <property type="entry name" value="COILED-COIL DOMAIN-CONTAINING PROTEIN 149"/>
    <property type="match status" value="1"/>
</dbReference>
<evidence type="ECO:0000313" key="6">
    <source>
        <dbReference type="Proteomes" id="UP000823561"/>
    </source>
</evidence>
<gene>
    <name evidence="5" type="ORF">AALO_G00304360</name>
</gene>
<dbReference type="Pfam" id="PF09789">
    <property type="entry name" value="CC149"/>
    <property type="match status" value="1"/>
</dbReference>
<accession>A0AAV6FK26</accession>
<evidence type="ECO:0000256" key="1">
    <source>
        <dbReference type="ARBA" id="ARBA00005872"/>
    </source>
</evidence>